<organism evidence="1 2">
    <name type="scientific">Euplotes crassus</name>
    <dbReference type="NCBI Taxonomy" id="5936"/>
    <lineage>
        <taxon>Eukaryota</taxon>
        <taxon>Sar</taxon>
        <taxon>Alveolata</taxon>
        <taxon>Ciliophora</taxon>
        <taxon>Intramacronucleata</taxon>
        <taxon>Spirotrichea</taxon>
        <taxon>Hypotrichia</taxon>
        <taxon>Euplotida</taxon>
        <taxon>Euplotidae</taxon>
        <taxon>Moneuplotes</taxon>
    </lineage>
</organism>
<gene>
    <name evidence="1" type="ORF">ECRASSUSDP1_LOCUS15469</name>
</gene>
<dbReference type="Proteomes" id="UP001295684">
    <property type="component" value="Unassembled WGS sequence"/>
</dbReference>
<comment type="caution">
    <text evidence="1">The sequence shown here is derived from an EMBL/GenBank/DDBJ whole genome shotgun (WGS) entry which is preliminary data.</text>
</comment>
<sequence length="140" mass="16113">MQSNQIDDIVKKIANYKINHNRKPYSRNKKPEIVKIPLGFLPGHHFKIPENGEIDLKNPLGKPPIKSRNRAVGLLPAKRFNTHSSLSLSKINAIHQNLIRKVDASPTKSRSVERAHKLCKLEAKSRNILQRNEFERLQKE</sequence>
<name>A0AAD1XK26_EUPCR</name>
<dbReference type="EMBL" id="CAMPGE010015500">
    <property type="protein sequence ID" value="CAI2374117.1"/>
    <property type="molecule type" value="Genomic_DNA"/>
</dbReference>
<evidence type="ECO:0000313" key="1">
    <source>
        <dbReference type="EMBL" id="CAI2374117.1"/>
    </source>
</evidence>
<dbReference type="AlphaFoldDB" id="A0AAD1XK26"/>
<evidence type="ECO:0000313" key="2">
    <source>
        <dbReference type="Proteomes" id="UP001295684"/>
    </source>
</evidence>
<reference evidence="1" key="1">
    <citation type="submission" date="2023-07" db="EMBL/GenBank/DDBJ databases">
        <authorList>
            <consortium name="AG Swart"/>
            <person name="Singh M."/>
            <person name="Singh A."/>
            <person name="Seah K."/>
            <person name="Emmerich C."/>
        </authorList>
    </citation>
    <scope>NUCLEOTIDE SEQUENCE</scope>
    <source>
        <strain evidence="1">DP1</strain>
    </source>
</reference>
<accession>A0AAD1XK26</accession>
<protein>
    <submittedName>
        <fullName evidence="1">Uncharacterized protein</fullName>
    </submittedName>
</protein>
<keyword evidence="2" id="KW-1185">Reference proteome</keyword>
<proteinExistence type="predicted"/>